<comment type="function">
    <text evidence="12">Phosphorylation of dTMP to form dTDP in both de novo and salvage pathways of dTTP synthesis.</text>
</comment>
<dbReference type="Proteomes" id="UP001501842">
    <property type="component" value="Unassembled WGS sequence"/>
</dbReference>
<evidence type="ECO:0000256" key="2">
    <source>
        <dbReference type="ARBA" id="ARBA00012980"/>
    </source>
</evidence>
<feature type="transmembrane region" description="Helical" evidence="13">
    <location>
        <begin position="174"/>
        <end position="193"/>
    </location>
</feature>
<keyword evidence="13" id="KW-1133">Transmembrane helix</keyword>
<dbReference type="Gene3D" id="1.20.1250.20">
    <property type="entry name" value="MFS general substrate transporter like domains"/>
    <property type="match status" value="2"/>
</dbReference>
<dbReference type="InterPro" id="IPR036259">
    <property type="entry name" value="MFS_trans_sf"/>
</dbReference>
<evidence type="ECO:0000313" key="16">
    <source>
        <dbReference type="Proteomes" id="UP001501842"/>
    </source>
</evidence>
<comment type="catalytic activity">
    <reaction evidence="11 12">
        <text>dTMP + ATP = dTDP + ADP</text>
        <dbReference type="Rhea" id="RHEA:13517"/>
        <dbReference type="ChEBI" id="CHEBI:30616"/>
        <dbReference type="ChEBI" id="CHEBI:58369"/>
        <dbReference type="ChEBI" id="CHEBI:63528"/>
        <dbReference type="ChEBI" id="CHEBI:456216"/>
        <dbReference type="EC" id="2.7.4.9"/>
    </reaction>
</comment>
<evidence type="ECO:0000313" key="15">
    <source>
        <dbReference type="EMBL" id="GAA2720236.1"/>
    </source>
</evidence>
<dbReference type="CDD" id="cd01672">
    <property type="entry name" value="TMPK"/>
    <property type="match status" value="1"/>
</dbReference>
<evidence type="ECO:0000256" key="9">
    <source>
        <dbReference type="ARBA" id="ARBA00022777"/>
    </source>
</evidence>
<feature type="transmembrane region" description="Helical" evidence="13">
    <location>
        <begin position="104"/>
        <end position="122"/>
    </location>
</feature>
<dbReference type="PROSITE" id="PS01331">
    <property type="entry name" value="THYMIDYLATE_KINASE"/>
    <property type="match status" value="1"/>
</dbReference>
<evidence type="ECO:0000256" key="7">
    <source>
        <dbReference type="ARBA" id="ARBA00022727"/>
    </source>
</evidence>
<keyword evidence="9 12" id="KW-0418">Kinase</keyword>
<dbReference type="EMBL" id="BAAATZ010000003">
    <property type="protein sequence ID" value="GAA2720236.1"/>
    <property type="molecule type" value="Genomic_DNA"/>
</dbReference>
<dbReference type="InterPro" id="IPR018094">
    <property type="entry name" value="Thymidylate_kinase"/>
</dbReference>
<evidence type="ECO:0000256" key="12">
    <source>
        <dbReference type="HAMAP-Rule" id="MF_00165"/>
    </source>
</evidence>
<feature type="transmembrane region" description="Helical" evidence="13">
    <location>
        <begin position="15"/>
        <end position="40"/>
    </location>
</feature>
<dbReference type="SUPFAM" id="SSF52540">
    <property type="entry name" value="P-loop containing nucleoside triphosphate hydrolases"/>
    <property type="match status" value="1"/>
</dbReference>
<keyword evidence="16" id="KW-1185">Reference proteome</keyword>
<dbReference type="PANTHER" id="PTHR10344">
    <property type="entry name" value="THYMIDYLATE KINASE"/>
    <property type="match status" value="1"/>
</dbReference>
<comment type="caution">
    <text evidence="15">The sequence shown here is derived from an EMBL/GenBank/DDBJ whole genome shotgun (WGS) entry which is preliminary data.</text>
</comment>
<evidence type="ECO:0000256" key="4">
    <source>
        <dbReference type="ARBA" id="ARBA00022448"/>
    </source>
</evidence>
<dbReference type="InterPro" id="IPR010290">
    <property type="entry name" value="TM_effector"/>
</dbReference>
<feature type="transmembrane region" description="Helical" evidence="13">
    <location>
        <begin position="255"/>
        <end position="275"/>
    </location>
</feature>
<keyword evidence="8 12" id="KW-0547">Nucleotide-binding</keyword>
<keyword evidence="13" id="KW-0472">Membrane</keyword>
<feature type="transmembrane region" description="Helical" evidence="13">
    <location>
        <begin position="142"/>
        <end position="168"/>
    </location>
</feature>
<evidence type="ECO:0000256" key="3">
    <source>
        <dbReference type="ARBA" id="ARBA00017144"/>
    </source>
</evidence>
<sequence length="662" mass="70194">MNNPGVFRIKPFRRLWIALSLSGLGDWLSVLALTAFAWSLTDGYTSGAYAVGAVLIAKLLPVVLFGPLAGAIAEQLDRRWTMVVVDALRAGLIVSVPIVDRLEWLFIAAFLVEFLTLFWRAAGDSVLGGTVPQKNLEGARRLALVAAYGSAPVAGLLFAGVALIAKAVLPGPDLTLYVTGAVFLVSLVTVFSLKGVRHPVSVPSLVGQVLDGWKYVGGTPLVRGLVVGTIGASIACASVLGVARIYADSLHGGDAGYGMVFAAVFVGLGLGLFLGPRMLPGFSRRRLFGLTLILTSLVLVPVALVHDLVALFFLSALLGLGAGAAVGGGHALVDGEFREELRDRASGYLQAMARISLITVLGLAPLAAGAIGEHALRVGDLGYRADGVNGVLLVAALLTLITGLVSYRLMDDRRGIPLRRDLSGALTGVPYVPPVPKKERGLFIAFEGGEGAGKTTQARLLAIWLRDNGFDVVTTREPGATKVGMRLRAILLDRETTGLSFRAESLLYAADRAQHVDTVVLPALGRGSIVITDRYIDSSLAYQGFGRELPVEELRAVNEWAVSGLQPDLTVLLDVPPSLGLNRFSTPADRIESEPTAFHERVSRGFRALAEAEPHRYLIVDASLAQSEITRQIQEKVLGVLPDPVPASTEDITSTFPVITDA</sequence>
<feature type="transmembrane region" description="Helical" evidence="13">
    <location>
        <begin position="287"/>
        <end position="305"/>
    </location>
</feature>
<feature type="transmembrane region" description="Helical" evidence="13">
    <location>
        <begin position="311"/>
        <end position="333"/>
    </location>
</feature>
<feature type="transmembrane region" description="Helical" evidence="13">
    <location>
        <begin position="353"/>
        <end position="371"/>
    </location>
</feature>
<feature type="transmembrane region" description="Helical" evidence="13">
    <location>
        <begin position="46"/>
        <end position="68"/>
    </location>
</feature>
<dbReference type="RefSeq" id="WP_344448723.1">
    <property type="nucleotide sequence ID" value="NZ_BAAATZ010000003.1"/>
</dbReference>
<evidence type="ECO:0000256" key="13">
    <source>
        <dbReference type="SAM" id="Phobius"/>
    </source>
</evidence>
<dbReference type="SUPFAM" id="SSF103473">
    <property type="entry name" value="MFS general substrate transporter"/>
    <property type="match status" value="1"/>
</dbReference>
<keyword evidence="10 12" id="KW-0067">ATP-binding</keyword>
<evidence type="ECO:0000256" key="6">
    <source>
        <dbReference type="ARBA" id="ARBA00022679"/>
    </source>
</evidence>
<comment type="similarity">
    <text evidence="1 12">Belongs to the thymidylate kinase family.</text>
</comment>
<dbReference type="Pfam" id="PF05977">
    <property type="entry name" value="MFS_3"/>
    <property type="match status" value="1"/>
</dbReference>
<feature type="transmembrane region" description="Helical" evidence="13">
    <location>
        <begin position="391"/>
        <end position="410"/>
    </location>
</feature>
<dbReference type="InterPro" id="IPR018095">
    <property type="entry name" value="Thymidylate_kin_CS"/>
</dbReference>
<evidence type="ECO:0000256" key="11">
    <source>
        <dbReference type="ARBA" id="ARBA00048743"/>
    </source>
</evidence>
<protein>
    <recommendedName>
        <fullName evidence="3 12">Thymidylate kinase</fullName>
        <ecNumber evidence="2 12">2.7.4.9</ecNumber>
    </recommendedName>
    <alternativeName>
        <fullName evidence="12">dTMP kinase</fullName>
    </alternativeName>
</protein>
<reference evidence="15 16" key="1">
    <citation type="journal article" date="2019" name="Int. J. Syst. Evol. Microbiol.">
        <title>The Global Catalogue of Microorganisms (GCM) 10K type strain sequencing project: providing services to taxonomists for standard genome sequencing and annotation.</title>
        <authorList>
            <consortium name="The Broad Institute Genomics Platform"/>
            <consortium name="The Broad Institute Genome Sequencing Center for Infectious Disease"/>
            <person name="Wu L."/>
            <person name="Ma J."/>
        </authorList>
    </citation>
    <scope>NUCLEOTIDE SEQUENCE [LARGE SCALE GENOMIC DNA]</scope>
    <source>
        <strain evidence="15 16">JCM 8201</strain>
    </source>
</reference>
<dbReference type="CDD" id="cd06173">
    <property type="entry name" value="MFS_MefA_like"/>
    <property type="match status" value="1"/>
</dbReference>
<name>A0ABN3TXM8_9ACTN</name>
<proteinExistence type="inferred from homology"/>
<evidence type="ECO:0000256" key="5">
    <source>
        <dbReference type="ARBA" id="ARBA00022475"/>
    </source>
</evidence>
<keyword evidence="6 12" id="KW-0808">Transferase</keyword>
<keyword evidence="4" id="KW-0813">Transport</keyword>
<dbReference type="Pfam" id="PF02223">
    <property type="entry name" value="Thymidylate_kin"/>
    <property type="match status" value="1"/>
</dbReference>
<feature type="transmembrane region" description="Helical" evidence="13">
    <location>
        <begin position="221"/>
        <end position="243"/>
    </location>
</feature>
<feature type="domain" description="Thymidylate kinase-like" evidence="14">
    <location>
        <begin position="446"/>
        <end position="633"/>
    </location>
</feature>
<feature type="binding site" evidence="12">
    <location>
        <begin position="448"/>
        <end position="455"/>
    </location>
    <ligand>
        <name>ATP</name>
        <dbReference type="ChEBI" id="CHEBI:30616"/>
    </ligand>
</feature>
<dbReference type="NCBIfam" id="TIGR00041">
    <property type="entry name" value="DTMP_kinase"/>
    <property type="match status" value="1"/>
</dbReference>
<evidence type="ECO:0000256" key="10">
    <source>
        <dbReference type="ARBA" id="ARBA00022840"/>
    </source>
</evidence>
<dbReference type="Gene3D" id="3.40.50.300">
    <property type="entry name" value="P-loop containing nucleotide triphosphate hydrolases"/>
    <property type="match status" value="1"/>
</dbReference>
<keyword evidence="5" id="KW-1003">Cell membrane</keyword>
<evidence type="ECO:0000259" key="14">
    <source>
        <dbReference type="Pfam" id="PF02223"/>
    </source>
</evidence>
<organism evidence="15 16">
    <name type="scientific">Actinocorallia aurantiaca</name>
    <dbReference type="NCBI Taxonomy" id="46204"/>
    <lineage>
        <taxon>Bacteria</taxon>
        <taxon>Bacillati</taxon>
        <taxon>Actinomycetota</taxon>
        <taxon>Actinomycetes</taxon>
        <taxon>Streptosporangiales</taxon>
        <taxon>Thermomonosporaceae</taxon>
        <taxon>Actinocorallia</taxon>
    </lineage>
</organism>
<gene>
    <name evidence="12" type="primary">tmk</name>
    <name evidence="15" type="ORF">GCM10010439_07740</name>
</gene>
<dbReference type="InterPro" id="IPR039430">
    <property type="entry name" value="Thymidylate_kin-like_dom"/>
</dbReference>
<accession>A0ABN3TXM8</accession>
<evidence type="ECO:0000256" key="1">
    <source>
        <dbReference type="ARBA" id="ARBA00009776"/>
    </source>
</evidence>
<keyword evidence="13" id="KW-0812">Transmembrane</keyword>
<dbReference type="EC" id="2.7.4.9" evidence="2 12"/>
<keyword evidence="7 12" id="KW-0545">Nucleotide biosynthesis</keyword>
<dbReference type="PANTHER" id="PTHR10344:SF4">
    <property type="entry name" value="UMP-CMP KINASE 2, MITOCHONDRIAL"/>
    <property type="match status" value="1"/>
</dbReference>
<dbReference type="HAMAP" id="MF_00165">
    <property type="entry name" value="Thymidylate_kinase"/>
    <property type="match status" value="1"/>
</dbReference>
<dbReference type="InterPro" id="IPR027417">
    <property type="entry name" value="P-loop_NTPase"/>
</dbReference>
<evidence type="ECO:0000256" key="8">
    <source>
        <dbReference type="ARBA" id="ARBA00022741"/>
    </source>
</evidence>